<feature type="domain" description="G-protein coupled receptors family 2 profile 2" evidence="20">
    <location>
        <begin position="713"/>
        <end position="1021"/>
    </location>
</feature>
<evidence type="ECO:0000256" key="1">
    <source>
        <dbReference type="ARBA" id="ARBA00004141"/>
    </source>
</evidence>
<proteinExistence type="inferred from homology"/>
<keyword evidence="10" id="KW-1015">Disulfide bond</keyword>
<keyword evidence="5 17" id="KW-0732">Signal</keyword>
<name>A0A8D3DQW3_SCOMX</name>
<dbReference type="Gene3D" id="1.20.1070.10">
    <property type="entry name" value="Rhodopsin 7-helix transmembrane proteins"/>
    <property type="match status" value="1"/>
</dbReference>
<keyword evidence="4 16" id="KW-0812">Transmembrane</keyword>
<feature type="domain" description="GAIN-B" evidence="18">
    <location>
        <begin position="547"/>
        <end position="703"/>
    </location>
</feature>
<evidence type="ECO:0000256" key="16">
    <source>
        <dbReference type="SAM" id="Phobius"/>
    </source>
</evidence>
<dbReference type="InterPro" id="IPR058808">
    <property type="entry name" value="GAIN_ADGRA2/3"/>
</dbReference>
<comment type="subcellular location">
    <subcellularLocation>
        <location evidence="1">Membrane</location>
        <topology evidence="1">Multi-pass membrane protein</topology>
    </subcellularLocation>
</comment>
<evidence type="ECO:0000259" key="18">
    <source>
        <dbReference type="PROSITE" id="PS50221"/>
    </source>
</evidence>
<dbReference type="PROSITE" id="PS00650">
    <property type="entry name" value="G_PROTEIN_RECEP_F2_2"/>
    <property type="match status" value="1"/>
</dbReference>
<reference evidence="22" key="2">
    <citation type="submission" date="2025-08" db="UniProtKB">
        <authorList>
            <consortium name="Ensembl"/>
        </authorList>
    </citation>
    <scope>IDENTIFICATION</scope>
</reference>
<evidence type="ECO:0000259" key="19">
    <source>
        <dbReference type="PROSITE" id="PS50227"/>
    </source>
</evidence>
<dbReference type="PROSITE" id="PS50261">
    <property type="entry name" value="G_PROTEIN_RECEP_F2_4"/>
    <property type="match status" value="1"/>
</dbReference>
<keyword evidence="11" id="KW-0675">Receptor</keyword>
<protein>
    <submittedName>
        <fullName evidence="22">Adhesion G protein-coupled receptor A1</fullName>
    </submittedName>
</protein>
<dbReference type="InterPro" id="IPR001611">
    <property type="entry name" value="Leu-rich_rpt"/>
</dbReference>
<evidence type="ECO:0000256" key="14">
    <source>
        <dbReference type="ARBA" id="ARBA00023319"/>
    </source>
</evidence>
<evidence type="ECO:0000256" key="8">
    <source>
        <dbReference type="ARBA" id="ARBA00023040"/>
    </source>
</evidence>
<evidence type="ECO:0000256" key="7">
    <source>
        <dbReference type="ARBA" id="ARBA00022989"/>
    </source>
</evidence>
<dbReference type="GO" id="GO:0007166">
    <property type="term" value="P:cell surface receptor signaling pathway"/>
    <property type="evidence" value="ECO:0007669"/>
    <property type="project" value="InterPro"/>
</dbReference>
<dbReference type="InterPro" id="IPR017983">
    <property type="entry name" value="GPCR_2_secretin-like_CS"/>
</dbReference>
<keyword evidence="3" id="KW-0433">Leucine-rich repeat</keyword>
<comment type="similarity">
    <text evidence="2">Belongs to the G-protein coupled receptor 2 family. Adhesion G-protein coupled receptor (ADGR) subfamily.</text>
</comment>
<dbReference type="SMART" id="SM00303">
    <property type="entry name" value="GPS"/>
    <property type="match status" value="1"/>
</dbReference>
<keyword evidence="14" id="KW-0393">Immunoglobulin domain</keyword>
<evidence type="ECO:0000313" key="23">
    <source>
        <dbReference type="Proteomes" id="UP000694558"/>
    </source>
</evidence>
<feature type="transmembrane region" description="Helical" evidence="16">
    <location>
        <begin position="996"/>
        <end position="1015"/>
    </location>
</feature>
<dbReference type="PANTHER" id="PTHR45930:SF3">
    <property type="entry name" value="ADHESION G PROTEIN-COUPLED RECEPTOR A1"/>
    <property type="match status" value="1"/>
</dbReference>
<dbReference type="FunFam" id="3.80.10.10:FF:000287">
    <property type="entry name" value="adhesion G protein-coupled receptor A3"/>
    <property type="match status" value="1"/>
</dbReference>
<evidence type="ECO:0000256" key="13">
    <source>
        <dbReference type="ARBA" id="ARBA00023224"/>
    </source>
</evidence>
<dbReference type="InterPro" id="IPR000203">
    <property type="entry name" value="GPS"/>
</dbReference>
<feature type="transmembrane region" description="Helical" evidence="16">
    <location>
        <begin position="716"/>
        <end position="737"/>
    </location>
</feature>
<evidence type="ECO:0000256" key="6">
    <source>
        <dbReference type="ARBA" id="ARBA00022737"/>
    </source>
</evidence>
<dbReference type="InterPro" id="IPR051963">
    <property type="entry name" value="Adhesion_GPCR_A"/>
</dbReference>
<dbReference type="InterPro" id="IPR000483">
    <property type="entry name" value="Cys-rich_flank_reg_C"/>
</dbReference>
<evidence type="ECO:0000256" key="3">
    <source>
        <dbReference type="ARBA" id="ARBA00022614"/>
    </source>
</evidence>
<dbReference type="InterPro" id="IPR007110">
    <property type="entry name" value="Ig-like_dom"/>
</dbReference>
<keyword evidence="12" id="KW-0325">Glycoprotein</keyword>
<keyword evidence="8" id="KW-0297">G-protein coupled receptor</keyword>
<evidence type="ECO:0000256" key="5">
    <source>
        <dbReference type="ARBA" id="ARBA00022729"/>
    </source>
</evidence>
<feature type="transmembrane region" description="Helical" evidence="16">
    <location>
        <begin position="749"/>
        <end position="769"/>
    </location>
</feature>
<organism evidence="22 23">
    <name type="scientific">Scophthalmus maximus</name>
    <name type="common">Turbot</name>
    <name type="synonym">Psetta maxima</name>
    <dbReference type="NCBI Taxonomy" id="52904"/>
    <lineage>
        <taxon>Eukaryota</taxon>
        <taxon>Metazoa</taxon>
        <taxon>Chordata</taxon>
        <taxon>Craniata</taxon>
        <taxon>Vertebrata</taxon>
        <taxon>Euteleostomi</taxon>
        <taxon>Actinopterygii</taxon>
        <taxon>Neopterygii</taxon>
        <taxon>Teleostei</taxon>
        <taxon>Neoteleostei</taxon>
        <taxon>Acanthomorphata</taxon>
        <taxon>Carangaria</taxon>
        <taxon>Pleuronectiformes</taxon>
        <taxon>Pleuronectoidei</taxon>
        <taxon>Scophthalmidae</taxon>
        <taxon>Scophthalmus</taxon>
    </lineage>
</organism>
<gene>
    <name evidence="22" type="primary">ADGRA1</name>
</gene>
<evidence type="ECO:0000256" key="11">
    <source>
        <dbReference type="ARBA" id="ARBA00023170"/>
    </source>
</evidence>
<reference evidence="22" key="1">
    <citation type="submission" date="2023-05" db="EMBL/GenBank/DDBJ databases">
        <title>High-quality long-read genome of Scophthalmus maximus.</title>
        <authorList>
            <person name="Lien S."/>
            <person name="Martinez P."/>
        </authorList>
    </citation>
    <scope>NUCLEOTIDE SEQUENCE [LARGE SCALE GENOMIC DNA]</scope>
</reference>
<dbReference type="InterPro" id="IPR036445">
    <property type="entry name" value="GPCR_2_extracell_dom_sf"/>
</dbReference>
<dbReference type="InterPro" id="IPR057244">
    <property type="entry name" value="GAIN_B"/>
</dbReference>
<keyword evidence="6" id="KW-0677">Repeat</keyword>
<dbReference type="Pfam" id="PF01825">
    <property type="entry name" value="GPS"/>
    <property type="match status" value="1"/>
</dbReference>
<dbReference type="Proteomes" id="UP000694558">
    <property type="component" value="Chromosome 15"/>
</dbReference>
<feature type="domain" description="Ig-like" evidence="21">
    <location>
        <begin position="233"/>
        <end position="293"/>
    </location>
</feature>
<evidence type="ECO:0000256" key="4">
    <source>
        <dbReference type="ARBA" id="ARBA00022692"/>
    </source>
</evidence>
<dbReference type="SMART" id="SM00082">
    <property type="entry name" value="LRRCT"/>
    <property type="match status" value="1"/>
</dbReference>
<evidence type="ECO:0000259" key="21">
    <source>
        <dbReference type="PROSITE" id="PS50835"/>
    </source>
</evidence>
<dbReference type="InterPro" id="IPR003591">
    <property type="entry name" value="Leu-rich_rpt_typical-subtyp"/>
</dbReference>
<dbReference type="PROSITE" id="PS50227">
    <property type="entry name" value="G_PROTEIN_RECEP_F2_3"/>
    <property type="match status" value="1"/>
</dbReference>
<feature type="signal peptide" evidence="17">
    <location>
        <begin position="1"/>
        <end position="22"/>
    </location>
</feature>
<evidence type="ECO:0000256" key="9">
    <source>
        <dbReference type="ARBA" id="ARBA00023136"/>
    </source>
</evidence>
<dbReference type="PANTHER" id="PTHR45930">
    <property type="entry name" value="G-PROTEIN COUPLED RECEPTOR 124-LIKE PROTEIN"/>
    <property type="match status" value="1"/>
</dbReference>
<dbReference type="GO" id="GO:0098978">
    <property type="term" value="C:glutamatergic synapse"/>
    <property type="evidence" value="ECO:0007669"/>
    <property type="project" value="TreeGrafter"/>
</dbReference>
<dbReference type="Pfam" id="PF00002">
    <property type="entry name" value="7tm_2"/>
    <property type="match status" value="1"/>
</dbReference>
<dbReference type="SMART" id="SM00369">
    <property type="entry name" value="LRR_TYP"/>
    <property type="match status" value="4"/>
</dbReference>
<dbReference type="GeneTree" id="ENSGT00940000160175"/>
<feature type="compositionally biased region" description="Basic and acidic residues" evidence="15">
    <location>
        <begin position="514"/>
        <end position="526"/>
    </location>
</feature>
<feature type="domain" description="G-protein coupled receptors family 2 profile 1" evidence="19">
    <location>
        <begin position="292"/>
        <end position="360"/>
    </location>
</feature>
<dbReference type="PROSITE" id="PS50221">
    <property type="entry name" value="GAIN_B"/>
    <property type="match status" value="1"/>
</dbReference>
<evidence type="ECO:0000259" key="20">
    <source>
        <dbReference type="PROSITE" id="PS50261"/>
    </source>
</evidence>
<keyword evidence="7 16" id="KW-1133">Transmembrane helix</keyword>
<evidence type="ECO:0000256" key="17">
    <source>
        <dbReference type="SAM" id="SignalP"/>
    </source>
</evidence>
<feature type="region of interest" description="Disordered" evidence="15">
    <location>
        <begin position="506"/>
        <end position="526"/>
    </location>
</feature>
<dbReference type="SUPFAM" id="SSF52058">
    <property type="entry name" value="L domain-like"/>
    <property type="match status" value="1"/>
</dbReference>
<feature type="chain" id="PRO_5034393358" evidence="17">
    <location>
        <begin position="23"/>
        <end position="1337"/>
    </location>
</feature>
<dbReference type="Pfam" id="PF26588">
    <property type="entry name" value="GAIN_ADGRA3"/>
    <property type="match status" value="1"/>
</dbReference>
<dbReference type="PROSITE" id="PS51450">
    <property type="entry name" value="LRR"/>
    <property type="match status" value="1"/>
</dbReference>
<dbReference type="GO" id="GO:0004930">
    <property type="term" value="F:G protein-coupled receptor activity"/>
    <property type="evidence" value="ECO:0007669"/>
    <property type="project" value="UniProtKB-KW"/>
</dbReference>
<feature type="transmembrane region" description="Helical" evidence="16">
    <location>
        <begin position="775"/>
        <end position="797"/>
    </location>
</feature>
<dbReference type="InterPro" id="IPR001879">
    <property type="entry name" value="GPCR_2_extracellular_dom"/>
</dbReference>
<evidence type="ECO:0000313" key="22">
    <source>
        <dbReference type="Ensembl" id="ENSSMAP00000061922.1"/>
    </source>
</evidence>
<accession>A0A8D3DQW3</accession>
<dbReference type="Ensembl" id="ENSSMAT00000047221.1">
    <property type="protein sequence ID" value="ENSSMAP00000061922.1"/>
    <property type="gene ID" value="ENSSMAG00000014683.2"/>
</dbReference>
<feature type="transmembrane region" description="Helical" evidence="16">
    <location>
        <begin position="971"/>
        <end position="990"/>
    </location>
</feature>
<evidence type="ECO:0000256" key="2">
    <source>
        <dbReference type="ARBA" id="ARBA00007343"/>
    </source>
</evidence>
<dbReference type="Gene3D" id="4.10.1240.10">
    <property type="entry name" value="GPCR, family 2, extracellular hormone receptor domain"/>
    <property type="match status" value="1"/>
</dbReference>
<feature type="transmembrane region" description="Helical" evidence="16">
    <location>
        <begin position="831"/>
        <end position="851"/>
    </location>
</feature>
<dbReference type="PROSITE" id="PS50835">
    <property type="entry name" value="IG_LIKE"/>
    <property type="match status" value="1"/>
</dbReference>
<feature type="transmembrane region" description="Helical" evidence="16">
    <location>
        <begin position="871"/>
        <end position="894"/>
    </location>
</feature>
<evidence type="ECO:0000256" key="15">
    <source>
        <dbReference type="SAM" id="MobiDB-lite"/>
    </source>
</evidence>
<dbReference type="Gene3D" id="3.80.10.10">
    <property type="entry name" value="Ribonuclease Inhibitor"/>
    <property type="match status" value="2"/>
</dbReference>
<keyword evidence="13" id="KW-0807">Transducer</keyword>
<dbReference type="SUPFAM" id="SSF111418">
    <property type="entry name" value="Hormone receptor domain"/>
    <property type="match status" value="1"/>
</dbReference>
<dbReference type="InterPro" id="IPR046338">
    <property type="entry name" value="GAIN_dom_sf"/>
</dbReference>
<dbReference type="Gene3D" id="2.60.220.50">
    <property type="match status" value="1"/>
</dbReference>
<sequence>MAPAALLCALVLALGLWESGLGSGSCPDLTVDSCHCSAERSKELSRQHVRVKVACEDVELTDPLQPRFVPNTTVSLNLSNNKISLLRNGSFYGLAALEKLDLKNNLISTVEPGAFRGLLALRRLDLSNNRIGCLSPEMFLDLGNLSKLNLSGNIFSTLTVGLFTHLVALRVLHFHTETLFCDCQLKWLLLWARSNSVRIGNDTVCVFPNRLHGLEFRNLREQQLKCDGPLEMPLFQLIPSQRQLVFRGDRLPLQCTASYVDPSVELRWRHNGHTVTTQEDRGVDVEDTLLHDCCLLTRWPKTLAGILAFLPCAPATFGSAPHPSGGAPSPAGQREKKAWRRCDRAGRWAEEDYTQCPYASELTRVLHELTQITINTTNAQPLGQQLVTFTSRAAHFTDVMDVIFVTHLVERLTRLVEKRTDLGDYISDIASNMMLVEEHILWMAQNEARACTRIVQCVERIADLALTSDNRVISKVSANIALEAFLIRPSNFLGLSCTALQRPTSFAPSPLPDSHSHADRGTGRERDAAGESMLNFKCHTVNNSDSPSSQISKNSVAVASIHLPPAAGAPVPAAAAAALQSVDNSTCKLQFIVFRNGKLFPCTGNSSNLADDGKRRSVSTPVAFTKLDGCSFGSAVHSVTIALRHFALGADPTAAYWDFDLLDGHGGWRAEGCHITGSGGNTTTIHCAHHNNFAVLMDLKKVLSLPPYPGEFLHPVVYACTAVMLLCLFASIITYIVHHSAIRISRKGWHMLLNFCFQTALTFAVFAGGINRIKYPIICQAVGVVLHYSSLSTMLWLGVTARNIYKQVTKRPPQSQDGDPPPPPRQPLLRFYLVSGGVPLIICGVTAAVNIDNYGSGEQAPYCWMAWEPSLGAFYGPMAFIVLVTCVYFLCTFVQLRRHPEKKYELKQLTEEQQRLAAVDVPTHCHQGAEPGALAAPPGGSHCPAGCPGVPINPALLANEHSFKAQLRTTAFTLFLFLATWTFGALAVSQGHLLDMIFSCLYGAFSVTLGLFILIHHCAKRDDVWHCWCSCCPGRRADACSGAHGPAPARPKVNVNGDNPGHGHGHSHCHHDSPCVGKALMSCSHGTLGHCKHAALPSSQNHVACLAPVTPCCAALHSQQLMEEEPTATHVLLHADPEGYRPGIQLHPCLKSSTRTKGRQFSRRAGAGTCGAGGEREYAYHIPSSVDGGSVHSSHTDSPHSTHERHAHICPHLAHECHHDGHHTCHAAAAAAHEALVCHNPCHRHICCAKADLLPSLCPADPGDTGIFLCGCGKVAEEDPTAAHHHLEMQAPRRQSYPQNLPNQNGILKGGLHEGLMYTSDSTGNIRTGPWKNETTV</sequence>
<keyword evidence="9 16" id="KW-0472">Membrane</keyword>
<dbReference type="GO" id="GO:0014069">
    <property type="term" value="C:postsynaptic density"/>
    <property type="evidence" value="ECO:0007669"/>
    <property type="project" value="TreeGrafter"/>
</dbReference>
<dbReference type="InterPro" id="IPR000832">
    <property type="entry name" value="GPCR_2_secretin-like"/>
</dbReference>
<evidence type="ECO:0000256" key="10">
    <source>
        <dbReference type="ARBA" id="ARBA00023157"/>
    </source>
</evidence>
<dbReference type="GO" id="GO:0005886">
    <property type="term" value="C:plasma membrane"/>
    <property type="evidence" value="ECO:0007669"/>
    <property type="project" value="TreeGrafter"/>
</dbReference>
<dbReference type="Pfam" id="PF13855">
    <property type="entry name" value="LRR_8"/>
    <property type="match status" value="1"/>
</dbReference>
<evidence type="ECO:0000256" key="12">
    <source>
        <dbReference type="ARBA" id="ARBA00023180"/>
    </source>
</evidence>
<dbReference type="InterPro" id="IPR017981">
    <property type="entry name" value="GPCR_2-like_7TM"/>
</dbReference>
<dbReference type="InterPro" id="IPR032675">
    <property type="entry name" value="LRR_dom_sf"/>
</dbReference>